<dbReference type="SMART" id="SM00220">
    <property type="entry name" value="S_TKc"/>
    <property type="match status" value="1"/>
</dbReference>
<protein>
    <recommendedName>
        <fullName evidence="18">Protein kinase domain-containing protein</fullName>
    </recommendedName>
</protein>
<dbReference type="FunFam" id="3.30.200.20:FF:000466">
    <property type="entry name" value="Putative LRR receptor-like serine/threonine-protein kinase"/>
    <property type="match status" value="1"/>
</dbReference>
<evidence type="ECO:0000256" key="10">
    <source>
        <dbReference type="ARBA" id="ARBA00022989"/>
    </source>
</evidence>
<dbReference type="Pfam" id="PF07714">
    <property type="entry name" value="PK_Tyr_Ser-Thr"/>
    <property type="match status" value="1"/>
</dbReference>
<evidence type="ECO:0000256" key="1">
    <source>
        <dbReference type="ARBA" id="ARBA00004162"/>
    </source>
</evidence>
<evidence type="ECO:0000256" key="16">
    <source>
        <dbReference type="SAM" id="Phobius"/>
    </source>
</evidence>
<keyword evidence="9 13" id="KW-0067">ATP-binding</keyword>
<keyword evidence="20" id="KW-1185">Reference proteome</keyword>
<keyword evidence="14" id="KW-0175">Coiled coil</keyword>
<keyword evidence="4" id="KW-0808">Transferase</keyword>
<keyword evidence="5 16" id="KW-0812">Transmembrane</keyword>
<feature type="compositionally biased region" description="Low complexity" evidence="15">
    <location>
        <begin position="431"/>
        <end position="443"/>
    </location>
</feature>
<evidence type="ECO:0000256" key="6">
    <source>
        <dbReference type="ARBA" id="ARBA00022729"/>
    </source>
</evidence>
<accession>A0AAV7F704</accession>
<dbReference type="InterPro" id="IPR000719">
    <property type="entry name" value="Prot_kinase_dom"/>
</dbReference>
<dbReference type="Pfam" id="PF13540">
    <property type="entry name" value="RCC1_2"/>
    <property type="match status" value="1"/>
</dbReference>
<dbReference type="Proteomes" id="UP000825729">
    <property type="component" value="Unassembled WGS sequence"/>
</dbReference>
<dbReference type="InterPro" id="IPR008271">
    <property type="entry name" value="Ser/Thr_kinase_AS"/>
</dbReference>
<evidence type="ECO:0000256" key="2">
    <source>
        <dbReference type="ARBA" id="ARBA00022475"/>
    </source>
</evidence>
<comment type="subcellular location">
    <subcellularLocation>
        <location evidence="1">Cell membrane</location>
        <topology evidence="1">Single-pass membrane protein</topology>
    </subcellularLocation>
</comment>
<evidence type="ECO:0000256" key="7">
    <source>
        <dbReference type="ARBA" id="ARBA00022741"/>
    </source>
</evidence>
<evidence type="ECO:0000256" key="5">
    <source>
        <dbReference type="ARBA" id="ARBA00022692"/>
    </source>
</evidence>
<feature type="signal peptide" evidence="17">
    <location>
        <begin position="1"/>
        <end position="27"/>
    </location>
</feature>
<feature type="binding site" evidence="13">
    <location>
        <position position="498"/>
    </location>
    <ligand>
        <name>ATP</name>
        <dbReference type="ChEBI" id="CHEBI:30616"/>
    </ligand>
</feature>
<keyword evidence="12" id="KW-1015">Disulfide bond</keyword>
<evidence type="ECO:0000256" key="15">
    <source>
        <dbReference type="SAM" id="MobiDB-lite"/>
    </source>
</evidence>
<evidence type="ECO:0000256" key="11">
    <source>
        <dbReference type="ARBA" id="ARBA00023136"/>
    </source>
</evidence>
<reference evidence="19 20" key="1">
    <citation type="submission" date="2021-07" db="EMBL/GenBank/DDBJ databases">
        <title>The Aristolochia fimbriata genome: insights into angiosperm evolution, floral development and chemical biosynthesis.</title>
        <authorList>
            <person name="Jiao Y."/>
        </authorList>
    </citation>
    <scope>NUCLEOTIDE SEQUENCE [LARGE SCALE GENOMIC DNA]</scope>
    <source>
        <strain evidence="19">IBCAS-2021</strain>
        <tissue evidence="19">Leaf</tissue>
    </source>
</reference>
<sequence>MATLLPGASSIFLLVFFVAIFSLPVMAKSLSTVSISHTMNYTVICALIPSNDSGHSYLNCASSPDWVSVPVLSLPGVPLLALAGGAGFVCAHTEPLSNKNASIRCWRFAGDGGGAAFRGRASKRVYSGPAMDELAAGDAYFCGVEAGSGGLECWQWRGFRPPPDLRNLTGIAVGGEFVCGLSSPDGNVRCLGPDSEVTAASPPGNRYVAVSAGARHACAISSQGRLQCWGPGSPSPAPFGEFRALASGGNRSCALRLNNGTTVCWSSGDDDFRLPEGLEAEQFVAIHGQGGLFCGVSAGNYSLICWGTQISGSNSNYYRVFDRVLPGACRTTASCPCASSLPDSGNLCPFGSVICLPCPPILRESYLPSAPQSPTPASGRRGLSRTNVAFLIVGTVGSTVALAVASYFLVLRFCLRKGCSRVHDSGRLEDPAAAEAPNPVPAAGSTRRRGAEEGVEEFPLRVLETATEGFSEEHMVGSGAFGSVYRGRLPDGREVAIKRAETAAEEKEEVEKEAAFESELAQLSRLNHRNLVRLLGFCRDAAERILVYEYMPNGTLHRHLHGPAETASSSAPLMAWTPRMSVAMDAARGVEYLHEYAVPGVVHRDIKSSNVLLDGEWRAKVADFGLSLVLTAGGSRVSDRAAGTMGYIDPEYYRRRVLTPKSDVYSFGVLLLELLTGRRAIHRVGADGEGTPRNVVDYALPYIYADEVHRVLDPRLPPPTPYEIEAVAYVGYLAADCVRPEGRRRPSMTDVVAGLERALAVCLAVPPPLSSFSLSDDSE</sequence>
<dbReference type="SUPFAM" id="SSF56112">
    <property type="entry name" value="Protein kinase-like (PK-like)"/>
    <property type="match status" value="1"/>
</dbReference>
<comment type="caution">
    <text evidence="19">The sequence shown here is derived from an EMBL/GenBank/DDBJ whole genome shotgun (WGS) entry which is preliminary data.</text>
</comment>
<dbReference type="GO" id="GO:0005524">
    <property type="term" value="F:ATP binding"/>
    <property type="evidence" value="ECO:0007669"/>
    <property type="project" value="UniProtKB-UniRule"/>
</dbReference>
<dbReference type="FunFam" id="1.10.510.10:FF:000468">
    <property type="entry name" value="PTI1-like tyrosine-protein kinase 3"/>
    <property type="match status" value="1"/>
</dbReference>
<organism evidence="19 20">
    <name type="scientific">Aristolochia fimbriata</name>
    <name type="common">White veined hardy Dutchman's pipe vine</name>
    <dbReference type="NCBI Taxonomy" id="158543"/>
    <lineage>
        <taxon>Eukaryota</taxon>
        <taxon>Viridiplantae</taxon>
        <taxon>Streptophyta</taxon>
        <taxon>Embryophyta</taxon>
        <taxon>Tracheophyta</taxon>
        <taxon>Spermatophyta</taxon>
        <taxon>Magnoliopsida</taxon>
        <taxon>Magnoliidae</taxon>
        <taxon>Piperales</taxon>
        <taxon>Aristolochiaceae</taxon>
        <taxon>Aristolochia</taxon>
    </lineage>
</organism>
<dbReference type="InterPro" id="IPR009091">
    <property type="entry name" value="RCC1/BLIP-II"/>
</dbReference>
<evidence type="ECO:0000256" key="13">
    <source>
        <dbReference type="PROSITE-ProRule" id="PRU10141"/>
    </source>
</evidence>
<keyword evidence="2" id="KW-1003">Cell membrane</keyword>
<dbReference type="PROSITE" id="PS00107">
    <property type="entry name" value="PROTEIN_KINASE_ATP"/>
    <property type="match status" value="1"/>
</dbReference>
<keyword evidence="10 16" id="KW-1133">Transmembrane helix</keyword>
<keyword evidence="3" id="KW-0723">Serine/threonine-protein kinase</keyword>
<dbReference type="PROSITE" id="PS50011">
    <property type="entry name" value="PROTEIN_KINASE_DOM"/>
    <property type="match status" value="1"/>
</dbReference>
<evidence type="ECO:0000313" key="19">
    <source>
        <dbReference type="EMBL" id="KAG9456975.1"/>
    </source>
</evidence>
<dbReference type="AlphaFoldDB" id="A0AAV7F704"/>
<dbReference type="CDD" id="cd14066">
    <property type="entry name" value="STKc_IRAK"/>
    <property type="match status" value="1"/>
</dbReference>
<feature type="transmembrane region" description="Helical" evidence="16">
    <location>
        <begin position="388"/>
        <end position="411"/>
    </location>
</feature>
<evidence type="ECO:0000256" key="17">
    <source>
        <dbReference type="SAM" id="SignalP"/>
    </source>
</evidence>
<dbReference type="GO" id="GO:0005886">
    <property type="term" value="C:plasma membrane"/>
    <property type="evidence" value="ECO:0007669"/>
    <property type="project" value="UniProtKB-SubCell"/>
</dbReference>
<keyword evidence="7 13" id="KW-0547">Nucleotide-binding</keyword>
<dbReference type="InterPro" id="IPR011009">
    <property type="entry name" value="Kinase-like_dom_sf"/>
</dbReference>
<proteinExistence type="predicted"/>
<keyword evidence="8" id="KW-0418">Kinase</keyword>
<evidence type="ECO:0000256" key="12">
    <source>
        <dbReference type="ARBA" id="ARBA00023157"/>
    </source>
</evidence>
<evidence type="ECO:0000313" key="20">
    <source>
        <dbReference type="Proteomes" id="UP000825729"/>
    </source>
</evidence>
<dbReference type="InterPro" id="IPR017441">
    <property type="entry name" value="Protein_kinase_ATP_BS"/>
</dbReference>
<dbReference type="Gene3D" id="1.10.510.10">
    <property type="entry name" value="Transferase(Phosphotransferase) domain 1"/>
    <property type="match status" value="1"/>
</dbReference>
<dbReference type="Gene3D" id="2.130.10.30">
    <property type="entry name" value="Regulator of chromosome condensation 1/beta-lactamase-inhibitor protein II"/>
    <property type="match status" value="1"/>
</dbReference>
<evidence type="ECO:0000256" key="9">
    <source>
        <dbReference type="ARBA" id="ARBA00022840"/>
    </source>
</evidence>
<keyword evidence="11 16" id="KW-0472">Membrane</keyword>
<dbReference type="PANTHER" id="PTHR46146:SF4">
    <property type="entry name" value="SERINE_THREONINE-PROTEIN KINASE-LIKE PROTEIN CCR4"/>
    <property type="match status" value="1"/>
</dbReference>
<dbReference type="EMBL" id="JAINDJ010000002">
    <property type="protein sequence ID" value="KAG9456975.1"/>
    <property type="molecule type" value="Genomic_DNA"/>
</dbReference>
<dbReference type="SUPFAM" id="SSF50985">
    <property type="entry name" value="RCC1/BLIP-II"/>
    <property type="match status" value="1"/>
</dbReference>
<dbReference type="PANTHER" id="PTHR46146">
    <property type="entry name" value="SERINE/THREONINE-PROTEIN KINASE-LIKE PROTEIN CCR4"/>
    <property type="match status" value="1"/>
</dbReference>
<feature type="region of interest" description="Disordered" evidence="15">
    <location>
        <begin position="430"/>
        <end position="454"/>
    </location>
</feature>
<feature type="coiled-coil region" evidence="14">
    <location>
        <begin position="493"/>
        <end position="520"/>
    </location>
</feature>
<feature type="chain" id="PRO_5043843413" description="Protein kinase domain-containing protein" evidence="17">
    <location>
        <begin position="28"/>
        <end position="779"/>
    </location>
</feature>
<evidence type="ECO:0000256" key="3">
    <source>
        <dbReference type="ARBA" id="ARBA00022527"/>
    </source>
</evidence>
<keyword evidence="6 17" id="KW-0732">Signal</keyword>
<dbReference type="InterPro" id="IPR001245">
    <property type="entry name" value="Ser-Thr/Tyr_kinase_cat_dom"/>
</dbReference>
<evidence type="ECO:0000256" key="14">
    <source>
        <dbReference type="SAM" id="Coils"/>
    </source>
</evidence>
<evidence type="ECO:0000256" key="8">
    <source>
        <dbReference type="ARBA" id="ARBA00022777"/>
    </source>
</evidence>
<dbReference type="GO" id="GO:0004672">
    <property type="term" value="F:protein kinase activity"/>
    <property type="evidence" value="ECO:0007669"/>
    <property type="project" value="InterPro"/>
</dbReference>
<evidence type="ECO:0000256" key="4">
    <source>
        <dbReference type="ARBA" id="ARBA00022679"/>
    </source>
</evidence>
<dbReference type="PROSITE" id="PS00108">
    <property type="entry name" value="PROTEIN_KINASE_ST"/>
    <property type="match status" value="1"/>
</dbReference>
<evidence type="ECO:0000259" key="18">
    <source>
        <dbReference type="PROSITE" id="PS50011"/>
    </source>
</evidence>
<gene>
    <name evidence="19" type="ORF">H6P81_001483</name>
</gene>
<name>A0AAV7F704_ARIFI</name>
<feature type="domain" description="Protein kinase" evidence="18">
    <location>
        <begin position="470"/>
        <end position="759"/>
    </location>
</feature>
<dbReference type="Gene3D" id="3.30.200.20">
    <property type="entry name" value="Phosphorylase Kinase, domain 1"/>
    <property type="match status" value="1"/>
</dbReference>